<evidence type="ECO:0000313" key="20">
    <source>
        <dbReference type="EMBL" id="AFV53350.1"/>
    </source>
</evidence>
<dbReference type="EC" id="2.1.1.37" evidence="15"/>
<keyword evidence="3 13" id="KW-0808">Transferase</keyword>
<feature type="coiled-coil region" evidence="16">
    <location>
        <begin position="236"/>
        <end position="263"/>
    </location>
</feature>
<dbReference type="InterPro" id="IPR050390">
    <property type="entry name" value="C5-Methyltransferase"/>
</dbReference>
<organism evidence="20">
    <name type="scientific">Pleurobrachia bachei</name>
    <name type="common">Sea gooseberry</name>
    <dbReference type="NCBI Taxonomy" id="34499"/>
    <lineage>
        <taxon>Eukaryota</taxon>
        <taxon>Metazoa</taxon>
        <taxon>Ctenophora</taxon>
        <taxon>Tentaculata</taxon>
        <taxon>Cydippida</taxon>
        <taxon>Pleurobrachiidae</taxon>
        <taxon>Pleurobrachia</taxon>
    </lineage>
</organism>
<evidence type="ECO:0000259" key="19">
    <source>
        <dbReference type="PROSITE" id="PS51058"/>
    </source>
</evidence>
<comment type="similarity">
    <text evidence="13 14">Belongs to the class I-like SAM-binding methyltransferase superfamily. C5-methyltransferase family.</text>
</comment>
<sequence>MVRNDAIENQENLPPNSKRRKTDKVENLKEPPRKQVVKPLKCGVCRQLQDKDVLKTFPGDPPGAVEEFIALASDILSLGQTEEGDWEEKPQHRITEFSVYDEFGHLCAFDTGLIDNNVPLYFSGYIKPIYDDTPSTEECGVWASRCGPIDAWYVTGFDGGERELIGFTTVYAEYLLLHPGPEYRSIYDGVREKSFLSKTVIEILEGEPEQSLEDLIQRVQQVIPPFGSSRTGGLTEEDLLKNAQFLLEQIESYEMAADEDEDQLKMTLPAVTGLMSLAGADQIDRKEPKTKRRNKTTGNKPSGPRKTKSTDTSHATVTPLVQATFEGLFFDQLSHADTVEADGGPRKRCGVCVGCKAEDCGTCPTCKDKVKFGGSGKRRQACINRGCVDMQPKEEKDKPVKDSKSRTKTVRSKMQISGDTDGEFTGEVLKTKGGKTYYSTATVEGYSIQLGDYVTLQAEDDSGQEGQWVARIVAMFKRGNVETLHVQWFSSSSDTVLGDCSHDPSEIFITDTCDNVPLGSVTSKLDDISYRPPPDNWNEIGGLPVAKKEENTTLFYRLKYEHSKGRFEVPPPEYLNWKPTEPCPVCTRSKLHDPAPRIEDGVVVAGGERVKVGGYLYLSLDAYTMPNRKRKMASRARKDSVDEDMYPEFYRKTDYIKGNNADVPDPFRVCRLVAIDNQNTVTVRKLYRPENLDKGVCCAEESDINLLYYSAEMVSVSVDKIVGSCTVRHGADIPDLAKYSSRTDHFYFTEQWNAKEKVLEDPPGDVRLSNKGPAKQKVVPEIKPRKLRTLDVFAGCGGLSCGFHQAGVAESKWAIEFVSEAAAAYKLNNPKTTVFNEDCNKILKMAMEGREVDDLGQRIPTKGDVELLCGGPPCQGFSGMNRFNAREYSQFKNSLIASYLSYCEFYRPRFFLLENVRNFVSYKRNMVLKLCISSLVNMGYQCTFGVLQAGSYGVAQTRRRAFILAAAPGEILPQFPEPRHVFSHAGMSLSLTVDGKRFGSHITRFTSAPLRTITVRDTMSDLPAVGNGASVTELAYNSEPTTWFQRQIRGNTTTLTDHICKEMHPLAAIRTKHIPLTPGSDWRDLPNIAVNLPDGTRAPKLIYTHDDRKNGPLRGVCSCAEGRSCDPSDKQNNTLIPWCLPHTGNRHNHWAGLYGRAFWDGFFSTTITNPEPMGKQGRVLHPEQHRLVSVRECARSQGFPDSHTFYGNVLDKHRQVGNAVPPPLAKAIGEEILKYAFRFEG</sequence>
<keyword evidence="16" id="KW-0175">Coiled coil</keyword>
<evidence type="ECO:0000256" key="14">
    <source>
        <dbReference type="RuleBase" id="RU000416"/>
    </source>
</evidence>
<feature type="compositionally biased region" description="Basic and acidic residues" evidence="17">
    <location>
        <begin position="393"/>
        <end position="405"/>
    </location>
</feature>
<keyword evidence="4 13" id="KW-0949">S-adenosyl-L-methionine</keyword>
<evidence type="ECO:0000256" key="2">
    <source>
        <dbReference type="ARBA" id="ARBA00022603"/>
    </source>
</evidence>
<evidence type="ECO:0000256" key="4">
    <source>
        <dbReference type="ARBA" id="ARBA00022691"/>
    </source>
</evidence>
<evidence type="ECO:0000259" key="18">
    <source>
        <dbReference type="PROSITE" id="PS51038"/>
    </source>
</evidence>
<dbReference type="GO" id="GO:0008270">
    <property type="term" value="F:zinc ion binding"/>
    <property type="evidence" value="ECO:0007669"/>
    <property type="project" value="UniProtKB-KW"/>
</dbReference>
<dbReference type="PANTHER" id="PTHR10629">
    <property type="entry name" value="CYTOSINE-SPECIFIC METHYLTRANSFERASE"/>
    <property type="match status" value="1"/>
</dbReference>
<dbReference type="GO" id="GO:0003682">
    <property type="term" value="F:chromatin binding"/>
    <property type="evidence" value="ECO:0007669"/>
    <property type="project" value="InterPro"/>
</dbReference>
<comment type="catalytic activity">
    <reaction evidence="15">
        <text>a 2'-deoxycytidine in DNA + S-adenosyl-L-methionine = a 5-methyl-2'-deoxycytidine in DNA + S-adenosyl-L-homocysteine + H(+)</text>
        <dbReference type="Rhea" id="RHEA:13681"/>
        <dbReference type="Rhea" id="RHEA-COMP:11369"/>
        <dbReference type="Rhea" id="RHEA-COMP:11370"/>
        <dbReference type="ChEBI" id="CHEBI:15378"/>
        <dbReference type="ChEBI" id="CHEBI:57856"/>
        <dbReference type="ChEBI" id="CHEBI:59789"/>
        <dbReference type="ChEBI" id="CHEBI:85452"/>
        <dbReference type="ChEBI" id="CHEBI:85454"/>
        <dbReference type="EC" id="2.1.1.37"/>
    </reaction>
</comment>
<dbReference type="Pfam" id="PF01426">
    <property type="entry name" value="BAH"/>
    <property type="match status" value="2"/>
</dbReference>
<dbReference type="PROSITE" id="PS00095">
    <property type="entry name" value="C5_MTASE_2"/>
    <property type="match status" value="1"/>
</dbReference>
<feature type="compositionally biased region" description="Basic and acidic residues" evidence="17">
    <location>
        <begin position="23"/>
        <end position="32"/>
    </location>
</feature>
<protein>
    <recommendedName>
        <fullName evidence="15">Cytosine-specific methyltransferase</fullName>
        <ecNumber evidence="15">2.1.1.37</ecNumber>
    </recommendedName>
</protein>
<dbReference type="PROSITE" id="PS51679">
    <property type="entry name" value="SAM_MT_C5"/>
    <property type="match status" value="1"/>
</dbReference>
<evidence type="ECO:0000256" key="11">
    <source>
        <dbReference type="PIRSR" id="PIRSR037404-1"/>
    </source>
</evidence>
<feature type="active site" evidence="11 13">
    <location>
        <position position="874"/>
    </location>
</feature>
<evidence type="ECO:0000256" key="7">
    <source>
        <dbReference type="ARBA" id="ARBA00022771"/>
    </source>
</evidence>
<evidence type="ECO:0000256" key="13">
    <source>
        <dbReference type="PROSITE-ProRule" id="PRU01016"/>
    </source>
</evidence>
<dbReference type="Gene3D" id="1.10.10.2230">
    <property type="match status" value="1"/>
</dbReference>
<dbReference type="InterPro" id="IPR002857">
    <property type="entry name" value="Znf_CXXC"/>
</dbReference>
<evidence type="ECO:0000256" key="5">
    <source>
        <dbReference type="ARBA" id="ARBA00022723"/>
    </source>
</evidence>
<dbReference type="GO" id="GO:0005634">
    <property type="term" value="C:nucleus"/>
    <property type="evidence" value="ECO:0007669"/>
    <property type="project" value="UniProtKB-SubCell"/>
</dbReference>
<comment type="subcellular location">
    <subcellularLocation>
        <location evidence="1">Nucleus</location>
    </subcellularLocation>
</comment>
<keyword evidence="5" id="KW-0479">Metal-binding</keyword>
<dbReference type="GO" id="GO:0044027">
    <property type="term" value="P:negative regulation of gene expression via chromosomal CpG island methylation"/>
    <property type="evidence" value="ECO:0007669"/>
    <property type="project" value="TreeGrafter"/>
</dbReference>
<feature type="region of interest" description="Disordered" evidence="17">
    <location>
        <begin position="1"/>
        <end position="32"/>
    </location>
</feature>
<dbReference type="SUPFAM" id="SSF53335">
    <property type="entry name" value="S-adenosyl-L-methionine-dependent methyltransferases"/>
    <property type="match status" value="1"/>
</dbReference>
<proteinExistence type="evidence at transcript level"/>
<feature type="domain" description="CXXC-type" evidence="19">
    <location>
        <begin position="342"/>
        <end position="388"/>
    </location>
</feature>
<evidence type="ECO:0000256" key="9">
    <source>
        <dbReference type="ARBA" id="ARBA00023125"/>
    </source>
</evidence>
<evidence type="ECO:0000256" key="12">
    <source>
        <dbReference type="PROSITE-ProRule" id="PRU00509"/>
    </source>
</evidence>
<keyword evidence="8" id="KW-0862">Zinc</keyword>
<evidence type="ECO:0000256" key="3">
    <source>
        <dbReference type="ARBA" id="ARBA00022679"/>
    </source>
</evidence>
<evidence type="ECO:0000256" key="8">
    <source>
        <dbReference type="ARBA" id="ARBA00022833"/>
    </source>
</evidence>
<dbReference type="SMART" id="SM00439">
    <property type="entry name" value="BAH"/>
    <property type="match status" value="2"/>
</dbReference>
<evidence type="ECO:0000256" key="16">
    <source>
        <dbReference type="SAM" id="Coils"/>
    </source>
</evidence>
<dbReference type="GO" id="GO:0032259">
    <property type="term" value="P:methylation"/>
    <property type="evidence" value="ECO:0007669"/>
    <property type="project" value="UniProtKB-KW"/>
</dbReference>
<dbReference type="PANTHER" id="PTHR10629:SF52">
    <property type="entry name" value="DNA (CYTOSINE-5)-METHYLTRANSFERASE 1"/>
    <property type="match status" value="1"/>
</dbReference>
<dbReference type="PROSITE" id="PS51058">
    <property type="entry name" value="ZF_CXXC"/>
    <property type="match status" value="1"/>
</dbReference>
<dbReference type="GO" id="GO:0006346">
    <property type="term" value="P:DNA methylation-dependent constitutive heterochromatin formation"/>
    <property type="evidence" value="ECO:0007669"/>
    <property type="project" value="InterPro"/>
</dbReference>
<dbReference type="InterPro" id="IPR001525">
    <property type="entry name" value="C5_MeTfrase"/>
</dbReference>
<feature type="domain" description="BAH" evidence="18">
    <location>
        <begin position="648"/>
        <end position="763"/>
    </location>
</feature>
<dbReference type="InterPro" id="IPR022702">
    <property type="entry name" value="Cytosine_MeTrfase1_RFD"/>
</dbReference>
<dbReference type="Pfam" id="PF12047">
    <property type="entry name" value="DNMT1-RFD"/>
    <property type="match status" value="1"/>
</dbReference>
<dbReference type="InterPro" id="IPR031303">
    <property type="entry name" value="C5_meth_CS"/>
</dbReference>
<accession>V9LU00</accession>
<reference evidence="20" key="1">
    <citation type="submission" date="2012-10" db="EMBL/GenBank/DDBJ databases">
        <title>The genome of the Ctenophore, Pleurobrachia bachei.</title>
        <authorList>
            <person name="Kohn A.B."/>
            <person name="Dabe E."/>
            <person name="Moroz L.L."/>
        </authorList>
    </citation>
    <scope>NUCLEOTIDE SEQUENCE</scope>
</reference>
<evidence type="ECO:0000256" key="6">
    <source>
        <dbReference type="ARBA" id="ARBA00022737"/>
    </source>
</evidence>
<keyword evidence="6" id="KW-0677">Repeat</keyword>
<dbReference type="NCBIfam" id="TIGR00675">
    <property type="entry name" value="dcm"/>
    <property type="match status" value="1"/>
</dbReference>
<dbReference type="InterPro" id="IPR029063">
    <property type="entry name" value="SAM-dependent_MTases_sf"/>
</dbReference>
<dbReference type="PROSITE" id="PS00094">
    <property type="entry name" value="C5_MTASE_1"/>
    <property type="match status" value="1"/>
</dbReference>
<dbReference type="FunFam" id="3.40.50.150:FF:000036">
    <property type="entry name" value="DNA (cytosine-5)-methyltransferase"/>
    <property type="match status" value="1"/>
</dbReference>
<dbReference type="Gene3D" id="3.90.120.10">
    <property type="entry name" value="DNA Methylase, subunit A, domain 2"/>
    <property type="match status" value="1"/>
</dbReference>
<dbReference type="InterPro" id="IPR001025">
    <property type="entry name" value="BAH_dom"/>
</dbReference>
<dbReference type="Gene3D" id="3.40.50.150">
    <property type="entry name" value="Vaccinia Virus protein VP39"/>
    <property type="match status" value="1"/>
</dbReference>
<dbReference type="GO" id="GO:0003886">
    <property type="term" value="F:DNA (cytosine-5-)-methyltransferase activity"/>
    <property type="evidence" value="ECO:0007669"/>
    <property type="project" value="UniProtKB-EC"/>
</dbReference>
<dbReference type="Gene3D" id="2.30.30.490">
    <property type="match status" value="2"/>
</dbReference>
<dbReference type="AlphaFoldDB" id="V9LU00"/>
<evidence type="ECO:0000256" key="10">
    <source>
        <dbReference type="ARBA" id="ARBA00023242"/>
    </source>
</evidence>
<evidence type="ECO:0000256" key="17">
    <source>
        <dbReference type="SAM" id="MobiDB-lite"/>
    </source>
</evidence>
<feature type="domain" description="BAH" evidence="18">
    <location>
        <begin position="446"/>
        <end position="571"/>
    </location>
</feature>
<dbReference type="EMBL" id="JX985458">
    <property type="protein sequence ID" value="AFV53350.1"/>
    <property type="molecule type" value="mRNA"/>
</dbReference>
<evidence type="ECO:0000256" key="15">
    <source>
        <dbReference type="RuleBase" id="RU000417"/>
    </source>
</evidence>
<evidence type="ECO:0000256" key="1">
    <source>
        <dbReference type="ARBA" id="ARBA00004123"/>
    </source>
</evidence>
<dbReference type="PIRSF" id="PIRSF037404">
    <property type="entry name" value="DNMT1"/>
    <property type="match status" value="1"/>
</dbReference>
<name>V9LU00_PLEBA</name>
<dbReference type="InterPro" id="IPR018117">
    <property type="entry name" value="C5_DNA_meth_AS"/>
</dbReference>
<dbReference type="Pfam" id="PF02008">
    <property type="entry name" value="zf-CXXC"/>
    <property type="match status" value="1"/>
</dbReference>
<keyword evidence="7 12" id="KW-0863">Zinc-finger</keyword>
<feature type="region of interest" description="Disordered" evidence="17">
    <location>
        <begin position="279"/>
        <end position="315"/>
    </location>
</feature>
<dbReference type="PRINTS" id="PR00105">
    <property type="entry name" value="C5METTRFRASE"/>
</dbReference>
<dbReference type="InterPro" id="IPR043151">
    <property type="entry name" value="BAH_sf"/>
</dbReference>
<dbReference type="PROSITE" id="PS51038">
    <property type="entry name" value="BAH"/>
    <property type="match status" value="2"/>
</dbReference>
<keyword evidence="10" id="KW-0539">Nucleus</keyword>
<dbReference type="GO" id="GO:0003677">
    <property type="term" value="F:DNA binding"/>
    <property type="evidence" value="ECO:0007669"/>
    <property type="project" value="UniProtKB-KW"/>
</dbReference>
<keyword evidence="9" id="KW-0238">DNA-binding</keyword>
<keyword evidence="2 13" id="KW-0489">Methyltransferase</keyword>
<dbReference type="FunFam" id="3.90.120.10:FF:000001">
    <property type="entry name" value="DNA (cytosine-5)-methyltransferase"/>
    <property type="match status" value="1"/>
</dbReference>
<feature type="region of interest" description="Disordered" evidence="17">
    <location>
        <begin position="393"/>
        <end position="417"/>
    </location>
</feature>
<dbReference type="Pfam" id="PF00145">
    <property type="entry name" value="DNA_methylase"/>
    <property type="match status" value="1"/>
</dbReference>